<name>A0A7D9D1V2_9GAMM</name>
<reference evidence="2" key="1">
    <citation type="submission" date="2019-07" db="EMBL/GenBank/DDBJ databases">
        <authorList>
            <person name="Weber M."/>
            <person name="Kostadinov I."/>
            <person name="Kostadinov D I."/>
        </authorList>
    </citation>
    <scope>NUCLEOTIDE SEQUENCE</scope>
    <source>
        <strain evidence="2">Gfbio:sag-sample-m06:053724c1-46a9-4a36-b237-ea2bf867836b</strain>
    </source>
</reference>
<dbReference type="InterPro" id="IPR008928">
    <property type="entry name" value="6-hairpin_glycosidase_sf"/>
</dbReference>
<evidence type="ECO:0000259" key="1">
    <source>
        <dbReference type="Pfam" id="PF03190"/>
    </source>
</evidence>
<organism evidence="2">
    <name type="scientific">uncultured Woeseiaceae bacterium</name>
    <dbReference type="NCBI Taxonomy" id="1983305"/>
    <lineage>
        <taxon>Bacteria</taxon>
        <taxon>Pseudomonadati</taxon>
        <taxon>Pseudomonadota</taxon>
        <taxon>Gammaproteobacteria</taxon>
        <taxon>Woeseiales</taxon>
        <taxon>Woeseiaceae</taxon>
        <taxon>environmental samples</taxon>
    </lineage>
</organism>
<dbReference type="Pfam" id="PF03190">
    <property type="entry name" value="Thioredox_DsbH"/>
    <property type="match status" value="1"/>
</dbReference>
<dbReference type="Gene3D" id="3.40.30.10">
    <property type="entry name" value="Glutaredoxin"/>
    <property type="match status" value="1"/>
</dbReference>
<dbReference type="InterPro" id="IPR036249">
    <property type="entry name" value="Thioredoxin-like_sf"/>
</dbReference>
<dbReference type="GO" id="GO:0005975">
    <property type="term" value="P:carbohydrate metabolic process"/>
    <property type="evidence" value="ECO:0007669"/>
    <property type="project" value="InterPro"/>
</dbReference>
<dbReference type="CDD" id="cd02955">
    <property type="entry name" value="SSP411"/>
    <property type="match status" value="1"/>
</dbReference>
<dbReference type="EMBL" id="LR633967">
    <property type="protein sequence ID" value="VUX55761.1"/>
    <property type="molecule type" value="Genomic_DNA"/>
</dbReference>
<feature type="domain" description="Spermatogenesis-associated protein 20-like TRX" evidence="1">
    <location>
        <begin position="16"/>
        <end position="177"/>
    </location>
</feature>
<dbReference type="InterPro" id="IPR012341">
    <property type="entry name" value="6hp_glycosidase-like_sf"/>
</dbReference>
<dbReference type="AlphaFoldDB" id="A0A7D9D1V2"/>
<dbReference type="SUPFAM" id="SSF52833">
    <property type="entry name" value="Thioredoxin-like"/>
    <property type="match status" value="1"/>
</dbReference>
<dbReference type="InterPro" id="IPR004879">
    <property type="entry name" value="Ssp411-like_TRX"/>
</dbReference>
<dbReference type="InterPro" id="IPR024705">
    <property type="entry name" value="Ssp411"/>
</dbReference>
<evidence type="ECO:0000313" key="2">
    <source>
        <dbReference type="EMBL" id="VUX55761.1"/>
    </source>
</evidence>
<protein>
    <recommendedName>
        <fullName evidence="1">Spermatogenesis-associated protein 20-like TRX domain-containing protein</fullName>
    </recommendedName>
</protein>
<sequence length="704" mass="79387">MGPVLKYCLSMGNQKTNRLATETSPYLQQHADNPVDWYPWGPEALELAQETGKPILLSIGYSACHWCHVMAHESFEDDATAALMNERFVNIKVDREERPDIDKIYQTAHQFLTQRAGGWPLTMFINPGDQRPFFGGTYFPNAPRHGMPSFTDLITRVSDYFKDNKTEVESQGQQLIDIFSKLEPRSADDALELSAEPLLSARQKVMESFDQEYGGIGNAPKFPHPTTIDRLLRHWRASAHSDEPDVEALFMVSLTLTRMAEGGIYDQLGGGFCRYSVDRYWQIPHFEKMLYDNGPLLALYAQAWLATGDKLYGRIANETADWILADMQSPNGGFYSTRDADSEGEEGLYYVWNPEEIQALLSGEQYEVFARRFGLNADANFEGQWHLTVRETEKAIAEDRGTTEEAIAELINAARATLLKVRDQRVAPGRDEKQLTSWNALMIRGLAIAGLALGRDDLIESARRSADFVLNEMMVDGRLLASFKDGQSRFPAYLDDHAFLLDALLELLQADWNNSYLGFAIELADLLLEHFHDPQEGGFFFTADDHETLMHRPKPLADEAVPSGNGIAAFALQRLGFLLGDTRYLDAAERTLRYAWRTMDEYPHGHVSLLSALEETIHHPEIIIIRGDHDEIRRWRESAAKIYAPRRLVFAIGSDTEGLPGALAERKPVPDETIAYRCVGSHCSLPISSWEALAAELSETRENN</sequence>
<dbReference type="PANTHER" id="PTHR42899">
    <property type="entry name" value="SPERMATOGENESIS-ASSOCIATED PROTEIN 20"/>
    <property type="match status" value="1"/>
</dbReference>
<gene>
    <name evidence="2" type="ORF">JTBM06_V1_100021</name>
</gene>
<dbReference type="PIRSF" id="PIRSF006402">
    <property type="entry name" value="UCP006402_thioredoxin"/>
    <property type="match status" value="1"/>
</dbReference>
<accession>A0A7D9D1V2</accession>
<dbReference type="SUPFAM" id="SSF48208">
    <property type="entry name" value="Six-hairpin glycosidases"/>
    <property type="match status" value="1"/>
</dbReference>
<proteinExistence type="predicted"/>
<dbReference type="Gene3D" id="1.50.10.10">
    <property type="match status" value="1"/>
</dbReference>
<dbReference type="PANTHER" id="PTHR42899:SF1">
    <property type="entry name" value="SPERMATOGENESIS-ASSOCIATED PROTEIN 20"/>
    <property type="match status" value="1"/>
</dbReference>